<dbReference type="Gene3D" id="3.30.40.10">
    <property type="entry name" value="Zinc/RING finger domain, C3HC4 (zinc finger)"/>
    <property type="match status" value="1"/>
</dbReference>
<evidence type="ECO:0000313" key="3">
    <source>
        <dbReference type="Proteomes" id="UP001189429"/>
    </source>
</evidence>
<keyword evidence="3" id="KW-1185">Reference proteome</keyword>
<protein>
    <recommendedName>
        <fullName evidence="4">RING-type E3 ubiquitin transferase</fullName>
    </recommendedName>
</protein>
<reference evidence="2" key="1">
    <citation type="submission" date="2023-10" db="EMBL/GenBank/DDBJ databases">
        <authorList>
            <person name="Chen Y."/>
            <person name="Shah S."/>
            <person name="Dougan E. K."/>
            <person name="Thang M."/>
            <person name="Chan C."/>
        </authorList>
    </citation>
    <scope>NUCLEOTIDE SEQUENCE [LARGE SCALE GENOMIC DNA]</scope>
</reference>
<evidence type="ECO:0000313" key="2">
    <source>
        <dbReference type="EMBL" id="CAK0908672.1"/>
    </source>
</evidence>
<dbReference type="Proteomes" id="UP001189429">
    <property type="component" value="Unassembled WGS sequence"/>
</dbReference>
<feature type="region of interest" description="Disordered" evidence="1">
    <location>
        <begin position="93"/>
        <end position="120"/>
    </location>
</feature>
<evidence type="ECO:0008006" key="4">
    <source>
        <dbReference type="Google" id="ProtNLM"/>
    </source>
</evidence>
<dbReference type="InterPro" id="IPR013083">
    <property type="entry name" value="Znf_RING/FYVE/PHD"/>
</dbReference>
<accession>A0ABN9YCM8</accession>
<feature type="region of interest" description="Disordered" evidence="1">
    <location>
        <begin position="1"/>
        <end position="35"/>
    </location>
</feature>
<gene>
    <name evidence="2" type="ORF">PCOR1329_LOCUS83283</name>
</gene>
<evidence type="ECO:0000256" key="1">
    <source>
        <dbReference type="SAM" id="MobiDB-lite"/>
    </source>
</evidence>
<sequence>ERRQLETAMALSRSQGALLPGWPASGLPQDGGEEAQVRRAQSQSLREAWRAQLPVSVVPTRSAQEARECPLCIGALAPGDRVLHLDCLHSFHEESASSRGSRSTRAAPCASWSSSSPRVV</sequence>
<proteinExistence type="predicted"/>
<dbReference type="SUPFAM" id="SSF57850">
    <property type="entry name" value="RING/U-box"/>
    <property type="match status" value="1"/>
</dbReference>
<name>A0ABN9YCM8_9DINO</name>
<organism evidence="2 3">
    <name type="scientific">Prorocentrum cordatum</name>
    <dbReference type="NCBI Taxonomy" id="2364126"/>
    <lineage>
        <taxon>Eukaryota</taxon>
        <taxon>Sar</taxon>
        <taxon>Alveolata</taxon>
        <taxon>Dinophyceae</taxon>
        <taxon>Prorocentrales</taxon>
        <taxon>Prorocentraceae</taxon>
        <taxon>Prorocentrum</taxon>
    </lineage>
</organism>
<comment type="caution">
    <text evidence="2">The sequence shown here is derived from an EMBL/GenBank/DDBJ whole genome shotgun (WGS) entry which is preliminary data.</text>
</comment>
<feature type="compositionally biased region" description="Low complexity" evidence="1">
    <location>
        <begin position="97"/>
        <end position="120"/>
    </location>
</feature>
<dbReference type="EMBL" id="CAUYUJ010022059">
    <property type="protein sequence ID" value="CAK0908672.1"/>
    <property type="molecule type" value="Genomic_DNA"/>
</dbReference>
<feature type="non-terminal residue" evidence="2">
    <location>
        <position position="1"/>
    </location>
</feature>